<organism evidence="8 9">
    <name type="scientific">Bacillus taeanensis</name>
    <dbReference type="NCBI Taxonomy" id="273032"/>
    <lineage>
        <taxon>Bacteria</taxon>
        <taxon>Bacillati</taxon>
        <taxon>Bacillota</taxon>
        <taxon>Bacilli</taxon>
        <taxon>Bacillales</taxon>
        <taxon>Bacillaceae</taxon>
        <taxon>Bacillus</taxon>
    </lineage>
</organism>
<gene>
    <name evidence="8" type="ORF">DS031_21155</name>
</gene>
<dbReference type="PIRSF" id="PIRSF006483">
    <property type="entry name" value="Membrane_protein_YitT"/>
    <property type="match status" value="1"/>
</dbReference>
<evidence type="ECO:0000256" key="5">
    <source>
        <dbReference type="ARBA" id="ARBA00023136"/>
    </source>
</evidence>
<evidence type="ECO:0000256" key="1">
    <source>
        <dbReference type="ARBA" id="ARBA00004651"/>
    </source>
</evidence>
<dbReference type="GO" id="GO:0005886">
    <property type="term" value="C:plasma membrane"/>
    <property type="evidence" value="ECO:0007669"/>
    <property type="project" value="UniProtKB-SubCell"/>
</dbReference>
<dbReference type="OrthoDB" id="1758221at2"/>
<dbReference type="EMBL" id="QOCW01000033">
    <property type="protein sequence ID" value="RBW67582.1"/>
    <property type="molecule type" value="Genomic_DNA"/>
</dbReference>
<reference evidence="8 9" key="1">
    <citation type="submission" date="2018-07" db="EMBL/GenBank/DDBJ databases">
        <title>Lottiidibacillus patelloidae gen. nov., sp. nov., isolated from the intestinal tract of a marine limpet and the reclassification of B. taeanensis BH030017T, B. algicola KMM 3737T and B. hwajinpoensis SW-72T as genus Lottiidibacillus.</title>
        <authorList>
            <person name="Liu R."/>
            <person name="Huang Z."/>
        </authorList>
    </citation>
    <scope>NUCLEOTIDE SEQUENCE [LARGE SCALE GENOMIC DNA]</scope>
    <source>
        <strain evidence="8 9">BH030017</strain>
    </source>
</reference>
<feature type="transmembrane region" description="Helical" evidence="6">
    <location>
        <begin position="99"/>
        <end position="117"/>
    </location>
</feature>
<dbReference type="PANTHER" id="PTHR33545">
    <property type="entry name" value="UPF0750 MEMBRANE PROTEIN YITT-RELATED"/>
    <property type="match status" value="1"/>
</dbReference>
<keyword evidence="9" id="KW-1185">Reference proteome</keyword>
<feature type="transmembrane region" description="Helical" evidence="6">
    <location>
        <begin position="29"/>
        <end position="48"/>
    </location>
</feature>
<dbReference type="AlphaFoldDB" id="A0A366XN82"/>
<feature type="transmembrane region" description="Helical" evidence="6">
    <location>
        <begin position="163"/>
        <end position="185"/>
    </location>
</feature>
<dbReference type="InterPro" id="IPR015867">
    <property type="entry name" value="N-reg_PII/ATP_PRibTrfase_C"/>
</dbReference>
<sequence length="297" mass="31858">MKKSRCFKMMTMFKEQFISGTKVHSIREYLYVLIGSAIIALTFNVFLLPNQIASGGVSGISTITYGIFQWKASYVQWAFNIPLFISGVIFLGKQFGAKTLVGTIFLPLVVYLSETLPPATTDPLLGALFGGIGVGVGLGIVFRGKASTGGTDLAAQIVHKYMGLSLGSSVLLIDGAIVAASALVFGIEKALYALVAMFLTGKTIDIVQLGLGYAKMAIIISSKEEVIRQAILTEIDRGVTKLSGYGGYTDDKRPVLMCVVSQNEVTKLKQLVQSFDPSAFIVVSNAIEVLGEGFKRN</sequence>
<keyword evidence="5 6" id="KW-0472">Membrane</keyword>
<feature type="transmembrane region" description="Helical" evidence="6">
    <location>
        <begin position="74"/>
        <end position="92"/>
    </location>
</feature>
<dbReference type="Gene3D" id="3.30.70.120">
    <property type="match status" value="1"/>
</dbReference>
<keyword evidence="4 6" id="KW-1133">Transmembrane helix</keyword>
<dbReference type="InterPro" id="IPR003740">
    <property type="entry name" value="YitT"/>
</dbReference>
<proteinExistence type="predicted"/>
<evidence type="ECO:0000313" key="8">
    <source>
        <dbReference type="EMBL" id="RBW67582.1"/>
    </source>
</evidence>
<evidence type="ECO:0000259" key="7">
    <source>
        <dbReference type="Pfam" id="PF10035"/>
    </source>
</evidence>
<feature type="transmembrane region" description="Helical" evidence="6">
    <location>
        <begin position="123"/>
        <end position="142"/>
    </location>
</feature>
<comment type="caution">
    <text evidence="8">The sequence shown here is derived from an EMBL/GenBank/DDBJ whole genome shotgun (WGS) entry which is preliminary data.</text>
</comment>
<dbReference type="Pfam" id="PF02588">
    <property type="entry name" value="YitT_membrane"/>
    <property type="match status" value="1"/>
</dbReference>
<evidence type="ECO:0000256" key="4">
    <source>
        <dbReference type="ARBA" id="ARBA00022989"/>
    </source>
</evidence>
<dbReference type="CDD" id="cd16380">
    <property type="entry name" value="YitT_C"/>
    <property type="match status" value="1"/>
</dbReference>
<evidence type="ECO:0000256" key="2">
    <source>
        <dbReference type="ARBA" id="ARBA00022475"/>
    </source>
</evidence>
<accession>A0A366XN82</accession>
<dbReference type="Proteomes" id="UP000253314">
    <property type="component" value="Unassembled WGS sequence"/>
</dbReference>
<dbReference type="Pfam" id="PF10035">
    <property type="entry name" value="DUF2179"/>
    <property type="match status" value="1"/>
</dbReference>
<feature type="domain" description="DUF2179" evidence="7">
    <location>
        <begin position="237"/>
        <end position="291"/>
    </location>
</feature>
<dbReference type="InterPro" id="IPR019264">
    <property type="entry name" value="DUF2179"/>
</dbReference>
<keyword evidence="2" id="KW-1003">Cell membrane</keyword>
<dbReference type="InterPro" id="IPR051461">
    <property type="entry name" value="UPF0750_membrane"/>
</dbReference>
<name>A0A366XN82_9BACI</name>
<dbReference type="PANTHER" id="PTHR33545:SF9">
    <property type="entry name" value="UPF0750 MEMBRANE PROTEIN YITE"/>
    <property type="match status" value="1"/>
</dbReference>
<evidence type="ECO:0000313" key="9">
    <source>
        <dbReference type="Proteomes" id="UP000253314"/>
    </source>
</evidence>
<feature type="transmembrane region" description="Helical" evidence="6">
    <location>
        <begin position="191"/>
        <end position="214"/>
    </location>
</feature>
<keyword evidence="3 6" id="KW-0812">Transmembrane</keyword>
<comment type="subcellular location">
    <subcellularLocation>
        <location evidence="1">Cell membrane</location>
        <topology evidence="1">Multi-pass membrane protein</topology>
    </subcellularLocation>
</comment>
<protein>
    <recommendedName>
        <fullName evidence="7">DUF2179 domain-containing protein</fullName>
    </recommendedName>
</protein>
<evidence type="ECO:0000256" key="6">
    <source>
        <dbReference type="SAM" id="Phobius"/>
    </source>
</evidence>
<evidence type="ECO:0000256" key="3">
    <source>
        <dbReference type="ARBA" id="ARBA00022692"/>
    </source>
</evidence>